<comment type="subcellular location">
    <subcellularLocation>
        <location evidence="1">Membrane</location>
    </subcellularLocation>
</comment>
<keyword evidence="4 5" id="KW-0472">Membrane</keyword>
<organism evidence="7 8">
    <name type="scientific">Candidatus Methanofastidiosum methylothiophilum</name>
    <dbReference type="NCBI Taxonomy" id="1705564"/>
    <lineage>
        <taxon>Archaea</taxon>
        <taxon>Methanobacteriati</taxon>
        <taxon>Methanobacteriota</taxon>
        <taxon>Stenosarchaea group</taxon>
        <taxon>Candidatus Methanofastidiosia</taxon>
        <taxon>Candidatus Methanofastidiosales</taxon>
        <taxon>Candidatus Methanofastidiosaceae</taxon>
        <taxon>Candidatus Methanofastidiosum</taxon>
    </lineage>
</organism>
<proteinExistence type="predicted"/>
<keyword evidence="3 5" id="KW-1133">Transmembrane helix</keyword>
<feature type="domain" description="Peptidase S26" evidence="6">
    <location>
        <begin position="9"/>
        <end position="90"/>
    </location>
</feature>
<evidence type="ECO:0000256" key="5">
    <source>
        <dbReference type="SAM" id="Phobius"/>
    </source>
</evidence>
<dbReference type="Proteomes" id="UP000075578">
    <property type="component" value="Unassembled WGS sequence"/>
</dbReference>
<dbReference type="InterPro" id="IPR036286">
    <property type="entry name" value="LexA/Signal_pep-like_sf"/>
</dbReference>
<keyword evidence="2 5" id="KW-0812">Transmembrane</keyword>
<dbReference type="GO" id="GO:0016020">
    <property type="term" value="C:membrane"/>
    <property type="evidence" value="ECO:0007669"/>
    <property type="project" value="UniProtKB-SubCell"/>
</dbReference>
<sequence length="153" mass="17107">MDYKKETKEIVEGIVIAVILYLVISITLSYALKVDNPVAVVISGSMEPVYYRGDIIVIKGTDPATIQVGDIIVYKRPYQDIPIVHRVIAITEEGGHLYFTTKGDNNPFEDSYFENGKKLPGVPDYAVLGRSVLKIPKVGYITIFFKRLIGVRI</sequence>
<evidence type="ECO:0000256" key="2">
    <source>
        <dbReference type="ARBA" id="ARBA00022692"/>
    </source>
</evidence>
<dbReference type="GO" id="GO:0004252">
    <property type="term" value="F:serine-type endopeptidase activity"/>
    <property type="evidence" value="ECO:0007669"/>
    <property type="project" value="InterPro"/>
</dbReference>
<evidence type="ECO:0000256" key="3">
    <source>
        <dbReference type="ARBA" id="ARBA00022989"/>
    </source>
</evidence>
<dbReference type="Pfam" id="PF10502">
    <property type="entry name" value="Peptidase_S26"/>
    <property type="match status" value="1"/>
</dbReference>
<gene>
    <name evidence="7" type="ORF">AMQ74_01279</name>
</gene>
<dbReference type="PRINTS" id="PR00728">
    <property type="entry name" value="SIGNALPTASE"/>
</dbReference>
<dbReference type="PANTHER" id="PTHR10806:SF6">
    <property type="entry name" value="SIGNAL PEPTIDASE COMPLEX CATALYTIC SUBUNIT SEC11"/>
    <property type="match status" value="1"/>
</dbReference>
<protein>
    <submittedName>
        <fullName evidence="7">Peptidase S24-like protein</fullName>
    </submittedName>
</protein>
<dbReference type="Gene3D" id="2.10.109.10">
    <property type="entry name" value="Umud Fragment, subunit A"/>
    <property type="match status" value="1"/>
</dbReference>
<dbReference type="GO" id="GO:0006465">
    <property type="term" value="P:signal peptide processing"/>
    <property type="evidence" value="ECO:0007669"/>
    <property type="project" value="InterPro"/>
</dbReference>
<reference evidence="7 8" key="1">
    <citation type="journal article" date="2016" name="ISME J.">
        <title>Chasing the elusive Euryarchaeota class WSA2: genomes reveal a uniquely fastidious methyl-reducing methanogen.</title>
        <authorList>
            <person name="Nobu M.K."/>
            <person name="Narihiro T."/>
            <person name="Kuroda K."/>
            <person name="Mei R."/>
            <person name="Liu W.T."/>
        </authorList>
    </citation>
    <scope>NUCLEOTIDE SEQUENCE [LARGE SCALE GENOMIC DNA]</scope>
    <source>
        <strain evidence="7">U1lsi0528_Bin089</strain>
    </source>
</reference>
<evidence type="ECO:0000259" key="6">
    <source>
        <dbReference type="Pfam" id="PF10502"/>
    </source>
</evidence>
<feature type="transmembrane region" description="Helical" evidence="5">
    <location>
        <begin position="12"/>
        <end position="32"/>
    </location>
</feature>
<dbReference type="InterPro" id="IPR001733">
    <property type="entry name" value="Peptidase_S26B"/>
</dbReference>
<evidence type="ECO:0000313" key="8">
    <source>
        <dbReference type="Proteomes" id="UP000075578"/>
    </source>
</evidence>
<dbReference type="CDD" id="cd06530">
    <property type="entry name" value="S26_SPase_I"/>
    <property type="match status" value="1"/>
</dbReference>
<name>A0A150IZ54_9EURY</name>
<dbReference type="PANTHER" id="PTHR10806">
    <property type="entry name" value="SIGNAL PEPTIDASE COMPLEX CATALYTIC SUBUNIT SEC11"/>
    <property type="match status" value="1"/>
</dbReference>
<dbReference type="AlphaFoldDB" id="A0A150IZ54"/>
<dbReference type="NCBIfam" id="TIGR02228">
    <property type="entry name" value="sigpep_I_arch"/>
    <property type="match status" value="1"/>
</dbReference>
<comment type="caution">
    <text evidence="7">The sequence shown here is derived from an EMBL/GenBank/DDBJ whole genome shotgun (WGS) entry which is preliminary data.</text>
</comment>
<evidence type="ECO:0000313" key="7">
    <source>
        <dbReference type="EMBL" id="KYC50266.1"/>
    </source>
</evidence>
<accession>A0A150IZ54</accession>
<evidence type="ECO:0000256" key="1">
    <source>
        <dbReference type="ARBA" id="ARBA00004370"/>
    </source>
</evidence>
<dbReference type="InterPro" id="IPR019533">
    <property type="entry name" value="Peptidase_S26"/>
</dbReference>
<evidence type="ECO:0000256" key="4">
    <source>
        <dbReference type="ARBA" id="ARBA00023136"/>
    </source>
</evidence>
<dbReference type="SUPFAM" id="SSF51306">
    <property type="entry name" value="LexA/Signal peptidase"/>
    <property type="match status" value="1"/>
</dbReference>
<dbReference type="EMBL" id="LNGD01000084">
    <property type="protein sequence ID" value="KYC50266.1"/>
    <property type="molecule type" value="Genomic_DNA"/>
</dbReference>